<evidence type="ECO:0000313" key="6">
    <source>
        <dbReference type="Proteomes" id="UP000253628"/>
    </source>
</evidence>
<feature type="signal peptide" evidence="3">
    <location>
        <begin position="1"/>
        <end position="22"/>
    </location>
</feature>
<gene>
    <name evidence="5" type="ORF">DFR37_11356</name>
</gene>
<protein>
    <submittedName>
        <fullName evidence="5">Branched-chain amino acid transport system substrate-binding protein</fullName>
    </submittedName>
</protein>
<evidence type="ECO:0000313" key="5">
    <source>
        <dbReference type="EMBL" id="RBP36225.1"/>
    </source>
</evidence>
<dbReference type="InterPro" id="IPR051010">
    <property type="entry name" value="BCAA_transport"/>
</dbReference>
<dbReference type="RefSeq" id="WP_113934662.1">
    <property type="nucleotide sequence ID" value="NZ_JACCEU010000010.1"/>
</dbReference>
<evidence type="ECO:0000256" key="3">
    <source>
        <dbReference type="SAM" id="SignalP"/>
    </source>
</evidence>
<keyword evidence="6" id="KW-1185">Reference proteome</keyword>
<dbReference type="Gene3D" id="3.40.50.2300">
    <property type="match status" value="2"/>
</dbReference>
<dbReference type="EMBL" id="QNRQ01000013">
    <property type="protein sequence ID" value="RBP36225.1"/>
    <property type="molecule type" value="Genomic_DNA"/>
</dbReference>
<dbReference type="Proteomes" id="UP000253628">
    <property type="component" value="Unassembled WGS sequence"/>
</dbReference>
<sequence>MKKEIGFGAMTLALMAALPSLAAADVKVGFLGTLSGPSAAVGQDQLDGFKLALEQLSGKLGGAKAVLFAEDDQQKPEAAQSGLSKLVEREDVDVVVGLTFANVLMSLQPKIAATDVSFIGTVAGPSPTAGALCKPNLFITSWQSDMPAEAVGKYLNDKGIKRISTLTPNFVGGKDKIAGLKQFYKGEIVNELYTPLSQLDFSAELTQVSASKPEAVFMFYPGALAVGFVRQYKQAGLSDKFPLYSANSIEGGSADAMGDAAVGAIAGDTWTPGMTNPQSKQFVAAFKEKYKRSPSAYAAFSYDAAILLDAAVASLKGDVSDRKALSKAIKNAKFDSVRGDFRFGNNNYPVQSYHIFRIAKDADGAIAFEMVAPNVLKDYADPHAAKCTMS</sequence>
<dbReference type="AlphaFoldDB" id="A0A366H4Y8"/>
<dbReference type="PANTHER" id="PTHR30483:SF6">
    <property type="entry name" value="PERIPLASMIC BINDING PROTEIN OF ABC TRANSPORTER FOR NATURAL AMINO ACIDS"/>
    <property type="match status" value="1"/>
</dbReference>
<keyword evidence="2 3" id="KW-0732">Signal</keyword>
<organism evidence="5 6">
    <name type="scientific">Eoetvoesiella caeni</name>
    <dbReference type="NCBI Taxonomy" id="645616"/>
    <lineage>
        <taxon>Bacteria</taxon>
        <taxon>Pseudomonadati</taxon>
        <taxon>Pseudomonadota</taxon>
        <taxon>Betaproteobacteria</taxon>
        <taxon>Burkholderiales</taxon>
        <taxon>Alcaligenaceae</taxon>
        <taxon>Eoetvoesiella</taxon>
    </lineage>
</organism>
<comment type="similarity">
    <text evidence="1">Belongs to the leucine-binding protein family.</text>
</comment>
<dbReference type="InterPro" id="IPR028082">
    <property type="entry name" value="Peripla_BP_I"/>
</dbReference>
<evidence type="ECO:0000256" key="1">
    <source>
        <dbReference type="ARBA" id="ARBA00010062"/>
    </source>
</evidence>
<dbReference type="OrthoDB" id="8522748at2"/>
<proteinExistence type="inferred from homology"/>
<name>A0A366H4Y8_9BURK</name>
<dbReference type="PANTHER" id="PTHR30483">
    <property type="entry name" value="LEUCINE-SPECIFIC-BINDING PROTEIN"/>
    <property type="match status" value="1"/>
</dbReference>
<evidence type="ECO:0000259" key="4">
    <source>
        <dbReference type="Pfam" id="PF13458"/>
    </source>
</evidence>
<evidence type="ECO:0000256" key="2">
    <source>
        <dbReference type="ARBA" id="ARBA00022729"/>
    </source>
</evidence>
<accession>A0A366H4Y8</accession>
<feature type="domain" description="Leucine-binding protein" evidence="4">
    <location>
        <begin position="26"/>
        <end position="361"/>
    </location>
</feature>
<dbReference type="Pfam" id="PF13458">
    <property type="entry name" value="Peripla_BP_6"/>
    <property type="match status" value="1"/>
</dbReference>
<dbReference type="SUPFAM" id="SSF53822">
    <property type="entry name" value="Periplasmic binding protein-like I"/>
    <property type="match status" value="1"/>
</dbReference>
<feature type="chain" id="PRO_5016976249" evidence="3">
    <location>
        <begin position="23"/>
        <end position="390"/>
    </location>
</feature>
<reference evidence="5 6" key="1">
    <citation type="submission" date="2018-06" db="EMBL/GenBank/DDBJ databases">
        <title>Genomic Encyclopedia of Type Strains, Phase IV (KMG-IV): sequencing the most valuable type-strain genomes for metagenomic binning, comparative biology and taxonomic classification.</title>
        <authorList>
            <person name="Goeker M."/>
        </authorList>
    </citation>
    <scope>NUCLEOTIDE SEQUENCE [LARGE SCALE GENOMIC DNA]</scope>
    <source>
        <strain evidence="5 6">DSM 25520</strain>
    </source>
</reference>
<dbReference type="InterPro" id="IPR028081">
    <property type="entry name" value="Leu-bd"/>
</dbReference>
<comment type="caution">
    <text evidence="5">The sequence shown here is derived from an EMBL/GenBank/DDBJ whole genome shotgun (WGS) entry which is preliminary data.</text>
</comment>